<dbReference type="SUPFAM" id="SSF50156">
    <property type="entry name" value="PDZ domain-like"/>
    <property type="match status" value="1"/>
</dbReference>
<dbReference type="GO" id="GO:0007186">
    <property type="term" value="P:G protein-coupled receptor signaling pathway"/>
    <property type="evidence" value="ECO:0007669"/>
    <property type="project" value="TreeGrafter"/>
</dbReference>
<evidence type="ECO:0000256" key="8">
    <source>
        <dbReference type="ARBA" id="ARBA00022833"/>
    </source>
</evidence>
<feature type="compositionally biased region" description="Basic and acidic residues" evidence="11">
    <location>
        <begin position="1282"/>
        <end position="1301"/>
    </location>
</feature>
<evidence type="ECO:0000256" key="10">
    <source>
        <dbReference type="ARBA" id="ARBA00023136"/>
    </source>
</evidence>
<keyword evidence="4" id="KW-0963">Cytoplasm</keyword>
<dbReference type="Gene3D" id="2.30.42.10">
    <property type="match status" value="1"/>
</dbReference>
<dbReference type="SMART" id="SM00109">
    <property type="entry name" value="C1"/>
    <property type="match status" value="1"/>
</dbReference>
<dbReference type="SUPFAM" id="SSF50729">
    <property type="entry name" value="PH domain-like"/>
    <property type="match status" value="1"/>
</dbReference>
<evidence type="ECO:0000256" key="6">
    <source>
        <dbReference type="ARBA" id="ARBA00022658"/>
    </source>
</evidence>
<feature type="compositionally biased region" description="Pro residues" evidence="11">
    <location>
        <begin position="293"/>
        <end position="310"/>
    </location>
</feature>
<dbReference type="PROSITE" id="PS50010">
    <property type="entry name" value="DH_2"/>
    <property type="match status" value="1"/>
</dbReference>
<evidence type="ECO:0000259" key="13">
    <source>
        <dbReference type="PROSITE" id="PS50010"/>
    </source>
</evidence>
<feature type="compositionally biased region" description="Polar residues" evidence="11">
    <location>
        <begin position="317"/>
        <end position="351"/>
    </location>
</feature>
<feature type="region of interest" description="Disordered" evidence="11">
    <location>
        <begin position="383"/>
        <end position="402"/>
    </location>
</feature>
<feature type="compositionally biased region" description="Basic and acidic residues" evidence="11">
    <location>
        <begin position="798"/>
        <end position="810"/>
    </location>
</feature>
<dbReference type="PROSITE" id="PS50106">
    <property type="entry name" value="PDZ"/>
    <property type="match status" value="1"/>
</dbReference>
<comment type="subcellular location">
    <subcellularLocation>
        <location evidence="2">Cytoplasm</location>
    </subcellularLocation>
    <subcellularLocation>
        <location evidence="1">Membrane</location>
    </subcellularLocation>
</comment>
<dbReference type="InterPro" id="IPR011993">
    <property type="entry name" value="PH-like_dom_sf"/>
</dbReference>
<sequence>MRRRSTCRRHDRHDPPADCRRRRRRRSRHTAWPPPPRGCTVVVLNSRHGPFGCGGPHCILYYRPSEHIPQPLIAEALDTPSNLPSTTTLTVLVVKDERGYGMKVSGDNPVFVQSVKQSGAAEKAGLHSGDKIIKVNASTQVELTVQQRPLFINSSNPNLTLPPLPLPAMNSPTVSPVTPCSSVTPTRPLHHHHSAPARDRITGPQPVDVEQMRHVELERWQTFRLMLEKEQRYVEVLKKELHRSSSDVSNGDNYKLKRELTGAERRVKTLQDQLTTFNEIPLCNIVAQASSLQPPPLPPRNPPPLPPRNPTAPLISDKQSNNSHITGVNNSQTDSPNLSLCHQRTKSNPDQLSEGSKKLSLSESFNDLHFVKHSKGGLAWDVVSPPRQHSPNRSPDVANPCDKPHIEMNKYGGDRCSVDSSDIKLTQTPIISMEDDEISDQESSHLEEHGPFKSFTKLVEHNAHLAVFLNYVISNSDPSALLFYLVTNLFKEGNAKEMKKWAYEIHSSFLVPCAPLRLNNIEENLVREIDDILQKDSDREEILRKVFWKARTKAKEELNEQLSDFRHRRTAGLGTLFGPPDFQLDDSINDKVKELKIIEMILVPNMEPFIEDMDKEIVDDRRFTMAAALATVMSKIFGLRGTQFSSLLDRCPTFVSKEKSLKAKLIGKCRKFTNKGHHFVAHQYFTVTYCNHCQLIIWGIGPQGYQCTNCILNIHRVCVKVLDENCPGPIVKKDKANDRISKLMDKIRPERETRRKPGLNFVQIEKSKRQSEDSGDIVPALPEKDSDRTSLSSSSFHFKADDSFKSDRGDTSTIDEMSHCPKLKPTGISINRSESYKERIHQKRQIREKRKTSDPNLPSKYKNDVEHEMQFSFARSDSSSNSNLSTKSLDSRSTSLEGIGQGGEMTSCLDSDSDDELDLPDWASNVPTEILDQLSSKEKKRQEVINELYHTERSHIRGLKVLEHVFHRPMRELQVLPQDQLQLLFANLEQMFELHSQFCNAMKAVRKDNQVVQNIGHVLLNTFDGTAGEVFQKAAATFCARQQIALESLKEKRKKDTKLNIFLNEAEGNPVCKRLQLKDILPTGMIRLTKYPLLFESLVKCTSNEEELLNIKRAFERSKIILNHVNQAVREAEDQLRLSGIQKKLDASPFEKVDHPLSVDFKNLDVTKHKLIHEGGLWLRIGGTRQKMIELHVLLLEDLIILLNKVDDKYVLKYYGFQDRTPTLSPIIKMSTALVRHNAVDKKAMFLVNTSLAGAQIYDLVTTSSNERKTWFRHISEATESYKAREGKVKKQEQTSHHVIDYEDIIQGTKKKSVTESSEPPNNNNNNSLNSSQLSTSLDSNNCDTSKHGNESFPNSEALTITNSTPVLSKTQKSPLIEPSEVLVSQSSVLKAEPVITHLEKLRRNNRVIEEALNERLQLVADILKVPLSVSNKTSDDQDKSISDEPNEILLSAVSQGNEIITVLNESLSMTDVDAIAASLGTSNLTSNCSLYKAYATQLSRITKVKPIVASLNSQITELLISTTKHGKLEEDLRKELQTYRERLHAFQEKSIGSTHESENSVENTSTINSSEKNGSSSEV</sequence>
<evidence type="ECO:0000259" key="14">
    <source>
        <dbReference type="PROSITE" id="PS50081"/>
    </source>
</evidence>
<dbReference type="SMART" id="SM00233">
    <property type="entry name" value="PH"/>
    <property type="match status" value="1"/>
</dbReference>
<dbReference type="Proteomes" id="UP000475862">
    <property type="component" value="Unassembled WGS sequence"/>
</dbReference>
<dbReference type="GO" id="GO:0005085">
    <property type="term" value="F:guanyl-nucleotide exchange factor activity"/>
    <property type="evidence" value="ECO:0007669"/>
    <property type="project" value="UniProtKB-KW"/>
</dbReference>
<feature type="compositionally biased region" description="Basic residues" evidence="11">
    <location>
        <begin position="1"/>
        <end position="11"/>
    </location>
</feature>
<keyword evidence="5" id="KW-0597">Phosphoprotein</keyword>
<dbReference type="Gene3D" id="2.30.29.30">
    <property type="entry name" value="Pleckstrin-homology domain (PH domain)/Phosphotyrosine-binding domain (PTB)"/>
    <property type="match status" value="1"/>
</dbReference>
<dbReference type="PROSITE" id="PS50003">
    <property type="entry name" value="PH_DOMAIN"/>
    <property type="match status" value="1"/>
</dbReference>
<evidence type="ECO:0000259" key="15">
    <source>
        <dbReference type="PROSITE" id="PS50106"/>
    </source>
</evidence>
<keyword evidence="9" id="KW-0175">Coiled coil</keyword>
<dbReference type="Gene3D" id="3.30.60.20">
    <property type="match status" value="1"/>
</dbReference>
<dbReference type="PROSITE" id="PS00479">
    <property type="entry name" value="ZF_DAG_PE_1"/>
    <property type="match status" value="1"/>
</dbReference>
<evidence type="ECO:0008006" key="19">
    <source>
        <dbReference type="Google" id="ProtNLM"/>
    </source>
</evidence>
<organism evidence="17 18">
    <name type="scientific">Aphis glycines</name>
    <name type="common">Soybean aphid</name>
    <dbReference type="NCBI Taxonomy" id="307491"/>
    <lineage>
        <taxon>Eukaryota</taxon>
        <taxon>Metazoa</taxon>
        <taxon>Ecdysozoa</taxon>
        <taxon>Arthropoda</taxon>
        <taxon>Hexapoda</taxon>
        <taxon>Insecta</taxon>
        <taxon>Pterygota</taxon>
        <taxon>Neoptera</taxon>
        <taxon>Paraneoptera</taxon>
        <taxon>Hemiptera</taxon>
        <taxon>Sternorrhyncha</taxon>
        <taxon>Aphidomorpha</taxon>
        <taxon>Aphidoidea</taxon>
        <taxon>Aphididae</taxon>
        <taxon>Aphidini</taxon>
        <taxon>Aphis</taxon>
        <taxon>Aphis</taxon>
    </lineage>
</organism>
<feature type="compositionally biased region" description="Basic residues" evidence="11">
    <location>
        <begin position="840"/>
        <end position="850"/>
    </location>
</feature>
<dbReference type="GO" id="GO:0016020">
    <property type="term" value="C:membrane"/>
    <property type="evidence" value="ECO:0007669"/>
    <property type="project" value="UniProtKB-SubCell"/>
</dbReference>
<dbReference type="SUPFAM" id="SSF48097">
    <property type="entry name" value="Regulator of G-protein signaling, RGS"/>
    <property type="match status" value="1"/>
</dbReference>
<feature type="domain" description="PDZ" evidence="15">
    <location>
        <begin position="90"/>
        <end position="161"/>
    </location>
</feature>
<dbReference type="Pfam" id="PF00130">
    <property type="entry name" value="C1_1"/>
    <property type="match status" value="1"/>
</dbReference>
<keyword evidence="18" id="KW-1185">Reference proteome</keyword>
<evidence type="ECO:0000259" key="12">
    <source>
        <dbReference type="PROSITE" id="PS50003"/>
    </source>
</evidence>
<dbReference type="InterPro" id="IPR036305">
    <property type="entry name" value="RGS_sf"/>
</dbReference>
<feature type="region of interest" description="Disordered" evidence="11">
    <location>
        <begin position="1548"/>
        <end position="1580"/>
    </location>
</feature>
<feature type="domain" description="Phorbol-ester/DAG-type" evidence="14">
    <location>
        <begin position="676"/>
        <end position="726"/>
    </location>
</feature>
<dbReference type="PANTHER" id="PTHR45872:SF2">
    <property type="entry name" value="RHO GUANINE NUCLEOTIDE EXCHANGE FACTOR 2, ISOFORM D"/>
    <property type="match status" value="1"/>
</dbReference>
<dbReference type="PROSITE" id="PS50081">
    <property type="entry name" value="ZF_DAG_PE_2"/>
    <property type="match status" value="1"/>
</dbReference>
<dbReference type="Pfam" id="PF00595">
    <property type="entry name" value="PDZ"/>
    <property type="match status" value="1"/>
</dbReference>
<dbReference type="CDD" id="cd08756">
    <property type="entry name" value="RGS_GEF_like"/>
    <property type="match status" value="1"/>
</dbReference>
<dbReference type="InterPro" id="IPR036034">
    <property type="entry name" value="PDZ_sf"/>
</dbReference>
<feature type="domain" description="PH" evidence="12">
    <location>
        <begin position="1170"/>
        <end position="1280"/>
    </location>
</feature>
<dbReference type="CDD" id="cd13329">
    <property type="entry name" value="PH_RhoGEF"/>
    <property type="match status" value="1"/>
</dbReference>
<feature type="compositionally biased region" description="Basic residues" evidence="11">
    <location>
        <begin position="20"/>
        <end position="29"/>
    </location>
</feature>
<feature type="region of interest" description="Disordered" evidence="11">
    <location>
        <begin position="1282"/>
        <end position="1358"/>
    </location>
</feature>
<dbReference type="InterPro" id="IPR001478">
    <property type="entry name" value="PDZ"/>
</dbReference>
<dbReference type="SUPFAM" id="SSF48065">
    <property type="entry name" value="DBL homology domain (DH-domain)"/>
    <property type="match status" value="1"/>
</dbReference>
<dbReference type="GO" id="GO:0046872">
    <property type="term" value="F:metal ion binding"/>
    <property type="evidence" value="ECO:0007669"/>
    <property type="project" value="UniProtKB-KW"/>
</dbReference>
<dbReference type="InterPro" id="IPR041020">
    <property type="entry name" value="PH_16"/>
</dbReference>
<dbReference type="Gene3D" id="1.20.900.10">
    <property type="entry name" value="Dbl homology (DH) domain"/>
    <property type="match status" value="1"/>
</dbReference>
<evidence type="ECO:0000256" key="2">
    <source>
        <dbReference type="ARBA" id="ARBA00004496"/>
    </source>
</evidence>
<feature type="region of interest" description="Disordered" evidence="11">
    <location>
        <begin position="291"/>
        <end position="358"/>
    </location>
</feature>
<dbReference type="InterPro" id="IPR015212">
    <property type="entry name" value="RGS-like_dom"/>
</dbReference>
<feature type="compositionally biased region" description="Low complexity" evidence="11">
    <location>
        <begin position="177"/>
        <end position="186"/>
    </location>
</feature>
<evidence type="ECO:0000313" key="17">
    <source>
        <dbReference type="EMBL" id="KAE9524023.1"/>
    </source>
</evidence>
<dbReference type="SMART" id="SM00325">
    <property type="entry name" value="RhoGEF"/>
    <property type="match status" value="1"/>
</dbReference>
<evidence type="ECO:0000256" key="4">
    <source>
        <dbReference type="ARBA" id="ARBA00022490"/>
    </source>
</evidence>
<dbReference type="InterPro" id="IPR044926">
    <property type="entry name" value="RGS_subdomain_2"/>
</dbReference>
<feature type="region of interest" description="Disordered" evidence="11">
    <location>
        <begin position="177"/>
        <end position="204"/>
    </location>
</feature>
<name>A0A6G0T070_APHGL</name>
<keyword evidence="10" id="KW-0472">Membrane</keyword>
<evidence type="ECO:0000313" key="18">
    <source>
        <dbReference type="Proteomes" id="UP000475862"/>
    </source>
</evidence>
<dbReference type="SUPFAM" id="SSF57889">
    <property type="entry name" value="Cysteine-rich domain"/>
    <property type="match status" value="1"/>
</dbReference>
<feature type="compositionally biased region" description="Polar residues" evidence="11">
    <location>
        <begin position="1551"/>
        <end position="1580"/>
    </location>
</feature>
<protein>
    <recommendedName>
        <fullName evidence="19">Rho guanine nucleotide exchange factor 12</fullName>
    </recommendedName>
</protein>
<dbReference type="InterPro" id="IPR035899">
    <property type="entry name" value="DBL_dom_sf"/>
</dbReference>
<dbReference type="EMBL" id="VYZN01000074">
    <property type="protein sequence ID" value="KAE9524023.1"/>
    <property type="molecule type" value="Genomic_DNA"/>
</dbReference>
<feature type="region of interest" description="Disordered" evidence="11">
    <location>
        <begin position="750"/>
        <end position="922"/>
    </location>
</feature>
<accession>A0A6G0T070</accession>
<evidence type="ECO:0000256" key="3">
    <source>
        <dbReference type="ARBA" id="ARBA00022468"/>
    </source>
</evidence>
<dbReference type="PANTHER" id="PTHR45872">
    <property type="entry name" value="RHO GUANINE NUCLEOTIDE EXCHANGE FACTOR 2, ISOFORM D"/>
    <property type="match status" value="1"/>
</dbReference>
<evidence type="ECO:0000256" key="1">
    <source>
        <dbReference type="ARBA" id="ARBA00004370"/>
    </source>
</evidence>
<keyword evidence="3" id="KW-0343">GTPase activation</keyword>
<gene>
    <name evidence="17" type="ORF">AGLY_015670</name>
</gene>
<feature type="domain" description="DH" evidence="13">
    <location>
        <begin position="940"/>
        <end position="1128"/>
    </location>
</feature>
<reference evidence="17 18" key="1">
    <citation type="submission" date="2019-08" db="EMBL/GenBank/DDBJ databases">
        <title>The genome of the soybean aphid Biotype 1, its phylome, world population structure and adaptation to the North American continent.</title>
        <authorList>
            <person name="Giordano R."/>
            <person name="Donthu R.K."/>
            <person name="Hernandez A.G."/>
            <person name="Wright C.L."/>
            <person name="Zimin A.V."/>
        </authorList>
    </citation>
    <scope>NUCLEOTIDE SEQUENCE [LARGE SCALE GENOMIC DNA]</scope>
    <source>
        <tissue evidence="17">Whole aphids</tissue>
    </source>
</reference>
<dbReference type="CDD" id="cd20832">
    <property type="entry name" value="C1_ARHGEF-like"/>
    <property type="match status" value="1"/>
</dbReference>
<evidence type="ECO:0000256" key="7">
    <source>
        <dbReference type="ARBA" id="ARBA00022723"/>
    </source>
</evidence>
<feature type="compositionally biased region" description="Low complexity" evidence="11">
    <location>
        <begin position="876"/>
        <end position="888"/>
    </location>
</feature>
<dbReference type="InterPro" id="IPR000219">
    <property type="entry name" value="DH_dom"/>
</dbReference>
<dbReference type="GO" id="GO:0005737">
    <property type="term" value="C:cytoplasm"/>
    <property type="evidence" value="ECO:0007669"/>
    <property type="project" value="UniProtKB-SubCell"/>
</dbReference>
<feature type="domain" description="RGS" evidence="16">
    <location>
        <begin position="454"/>
        <end position="547"/>
    </location>
</feature>
<evidence type="ECO:0000256" key="5">
    <source>
        <dbReference type="ARBA" id="ARBA00022553"/>
    </source>
</evidence>
<dbReference type="Pfam" id="PF00621">
    <property type="entry name" value="RhoGEF"/>
    <property type="match status" value="1"/>
</dbReference>
<dbReference type="Pfam" id="PF09128">
    <property type="entry name" value="RGS-like"/>
    <property type="match status" value="1"/>
</dbReference>
<keyword evidence="8" id="KW-0862">Zinc</keyword>
<evidence type="ECO:0000256" key="9">
    <source>
        <dbReference type="ARBA" id="ARBA00023054"/>
    </source>
</evidence>
<keyword evidence="7" id="KW-0479">Metal-binding</keyword>
<dbReference type="InterPro" id="IPR002219">
    <property type="entry name" value="PKC_DAG/PE"/>
</dbReference>
<dbReference type="Gene3D" id="1.10.167.10">
    <property type="entry name" value="Regulator of G-protein Signalling 4, domain 2"/>
    <property type="match status" value="1"/>
</dbReference>
<dbReference type="SMART" id="SM00228">
    <property type="entry name" value="PDZ"/>
    <property type="match status" value="1"/>
</dbReference>
<dbReference type="PROSITE" id="PS50132">
    <property type="entry name" value="RGS"/>
    <property type="match status" value="1"/>
</dbReference>
<evidence type="ECO:0000256" key="11">
    <source>
        <dbReference type="SAM" id="MobiDB-lite"/>
    </source>
</evidence>
<dbReference type="CDD" id="cd00160">
    <property type="entry name" value="RhoGEF"/>
    <property type="match status" value="1"/>
</dbReference>
<dbReference type="OrthoDB" id="2272012at2759"/>
<dbReference type="InterPro" id="IPR016137">
    <property type="entry name" value="RGS"/>
</dbReference>
<dbReference type="GO" id="GO:0005096">
    <property type="term" value="F:GTPase activator activity"/>
    <property type="evidence" value="ECO:0007669"/>
    <property type="project" value="UniProtKB-KW"/>
</dbReference>
<comment type="caution">
    <text evidence="17">The sequence shown here is derived from an EMBL/GenBank/DDBJ whole genome shotgun (WGS) entry which is preliminary data.</text>
</comment>
<dbReference type="InterPro" id="IPR046349">
    <property type="entry name" value="C1-like_sf"/>
</dbReference>
<feature type="compositionally biased region" description="Low complexity" evidence="11">
    <location>
        <begin position="1315"/>
        <end position="1342"/>
    </location>
</feature>
<evidence type="ECO:0000259" key="16">
    <source>
        <dbReference type="PROSITE" id="PS50132"/>
    </source>
</evidence>
<proteinExistence type="predicted"/>
<dbReference type="GO" id="GO:0001664">
    <property type="term" value="F:G protein-coupled receptor binding"/>
    <property type="evidence" value="ECO:0007669"/>
    <property type="project" value="TreeGrafter"/>
</dbReference>
<dbReference type="InterPro" id="IPR001849">
    <property type="entry name" value="PH_domain"/>
</dbReference>
<dbReference type="Pfam" id="PF17838">
    <property type="entry name" value="PH_16"/>
    <property type="match status" value="1"/>
</dbReference>
<keyword evidence="6" id="KW-0344">Guanine-nucleotide releasing factor</keyword>
<feature type="region of interest" description="Disordered" evidence="11">
    <location>
        <begin position="1"/>
        <end position="36"/>
    </location>
</feature>